<dbReference type="Gene3D" id="4.10.320.10">
    <property type="entry name" value="E3-binding domain"/>
    <property type="match status" value="1"/>
</dbReference>
<dbReference type="PROSITE" id="PS50968">
    <property type="entry name" value="BIOTINYL_LIPOYL"/>
    <property type="match status" value="2"/>
</dbReference>
<evidence type="ECO:0000256" key="5">
    <source>
        <dbReference type="ARBA" id="ARBA00022823"/>
    </source>
</evidence>
<dbReference type="SUPFAM" id="SSF47005">
    <property type="entry name" value="Peripheral subunit-binding domain of 2-oxo acid dehydrogenase complex"/>
    <property type="match status" value="1"/>
</dbReference>
<accession>A0ABY6ADE7</accession>
<dbReference type="Pfam" id="PF00198">
    <property type="entry name" value="2-oxoacid_dh"/>
    <property type="match status" value="1"/>
</dbReference>
<sequence>MTTLKIPDLGGASQVEVIEILVSPGDTVEMEQALIVLETDKATMEIPAEAAGVIKNLSVKVGDKVSSGDVFGELDSDASGTEENAAEEKNAENAPAEEQKTTEAQANNAVESAPPQTTEPAAAVDIVIPDLGGSEQVEVIEVQVSAGDEIGAEQTVLVLESDKASMEIPAGQAGTVISVAVKTGDKVSNGDVILKLQPAAGNAVYAGKNASASAAAEVAPTEKTAAQVTTPKTTVATVATTTAADVRSSTTEVHAGPAVRKLAREFGVDLAQVSGSGPKQRITKDDIQRHVKQRLSSVPASVPGGSGIPAVPVVDFARFGEVSESPLNNIKRATARAMTTAWLNVPQVTQFDQADITDLENYRKQQNERYARQGIKFSIVPFVLKAIARALEDFPSFNASLSADGEKLILKHYVHVGVAVDTPKGLLVPVIRDVNQKSVTQITQELTDKAELARLGKLPLADMQGGCFSLSSLGGIGGTAFTPIVNPPEVAILGLSKASMQPVWDGTAFVPRLMLPLSLSYDHRVIDGAEAARFSQRLVMYLQDLRDVLM</sequence>
<dbReference type="PANTHER" id="PTHR43178:SF2">
    <property type="entry name" value="DIHYDROLIPOYLLYSINE-RESIDUE ACETYLTRANSFERASE COMPONENT OF PYRUVATE DEHYDROGENASE COMPLEX"/>
    <property type="match status" value="1"/>
</dbReference>
<feature type="compositionally biased region" description="Polar residues" evidence="10">
    <location>
        <begin position="102"/>
        <end position="119"/>
    </location>
</feature>
<dbReference type="NCBIfam" id="TIGR01348">
    <property type="entry name" value="PDHac_trf_long"/>
    <property type="match status" value="1"/>
</dbReference>
<dbReference type="RefSeq" id="WP_260997187.1">
    <property type="nucleotide sequence ID" value="NZ_CP054475.1"/>
</dbReference>
<evidence type="ECO:0000313" key="13">
    <source>
        <dbReference type="EMBL" id="UXD88454.1"/>
    </source>
</evidence>
<evidence type="ECO:0000256" key="2">
    <source>
        <dbReference type="ARBA" id="ARBA00011484"/>
    </source>
</evidence>
<dbReference type="SUPFAM" id="SSF51230">
    <property type="entry name" value="Single hybrid motif"/>
    <property type="match status" value="2"/>
</dbReference>
<dbReference type="InterPro" id="IPR036625">
    <property type="entry name" value="E3-bd_dom_sf"/>
</dbReference>
<dbReference type="EC" id="2.3.1.12" evidence="9"/>
<dbReference type="InterPro" id="IPR006256">
    <property type="entry name" value="AcTrfase_Pyrv_DH_cplx"/>
</dbReference>
<dbReference type="GO" id="GO:0004742">
    <property type="term" value="F:dihydrolipoyllysine-residue acetyltransferase activity"/>
    <property type="evidence" value="ECO:0007669"/>
    <property type="project" value="UniProtKB-EC"/>
</dbReference>
<organism evidence="13 14">
    <name type="scientific">Thalassolituus hydrocarboniclasticus</name>
    <dbReference type="NCBI Taxonomy" id="2742796"/>
    <lineage>
        <taxon>Bacteria</taxon>
        <taxon>Pseudomonadati</taxon>
        <taxon>Pseudomonadota</taxon>
        <taxon>Gammaproteobacteria</taxon>
        <taxon>Oceanospirillales</taxon>
        <taxon>Oceanospirillaceae</taxon>
        <taxon>Thalassolituus</taxon>
    </lineage>
</organism>
<evidence type="ECO:0000259" key="12">
    <source>
        <dbReference type="PROSITE" id="PS51826"/>
    </source>
</evidence>
<keyword evidence="3 9" id="KW-0808">Transferase</keyword>
<comment type="function">
    <text evidence="7">The pyruvate dehydrogenase complex catalyzes the overall conversion of pyruvate to acetyl-CoA and CO(2). It contains multiple copies of three enzymatic components: pyruvate dehydrogenase (E1), dihydrolipoamide acetyltransferase (E2) and lipoamide dehydrogenase (E3).</text>
</comment>
<keyword evidence="4" id="KW-0677">Repeat</keyword>
<evidence type="ECO:0000256" key="9">
    <source>
        <dbReference type="RuleBase" id="RU361137"/>
    </source>
</evidence>
<feature type="region of interest" description="Disordered" evidence="10">
    <location>
        <begin position="71"/>
        <end position="120"/>
    </location>
</feature>
<dbReference type="InterPro" id="IPR003016">
    <property type="entry name" value="2-oxoA_DH_lipoyl-BS"/>
</dbReference>
<dbReference type="InterPro" id="IPR050743">
    <property type="entry name" value="2-oxoacid_DH_E2_comp"/>
</dbReference>
<dbReference type="Pfam" id="PF00364">
    <property type="entry name" value="Biotin_lipoyl"/>
    <property type="match status" value="2"/>
</dbReference>
<evidence type="ECO:0000256" key="3">
    <source>
        <dbReference type="ARBA" id="ARBA00022679"/>
    </source>
</evidence>
<name>A0ABY6ADE7_9GAMM</name>
<comment type="catalytic activity">
    <reaction evidence="8 9">
        <text>N(6)-[(R)-dihydrolipoyl]-L-lysyl-[protein] + acetyl-CoA = N(6)-[(R)-S(8)-acetyldihydrolipoyl]-L-lysyl-[protein] + CoA</text>
        <dbReference type="Rhea" id="RHEA:17017"/>
        <dbReference type="Rhea" id="RHEA-COMP:10475"/>
        <dbReference type="Rhea" id="RHEA-COMP:10478"/>
        <dbReference type="ChEBI" id="CHEBI:57287"/>
        <dbReference type="ChEBI" id="CHEBI:57288"/>
        <dbReference type="ChEBI" id="CHEBI:83100"/>
        <dbReference type="ChEBI" id="CHEBI:83111"/>
        <dbReference type="EC" id="2.3.1.12"/>
    </reaction>
</comment>
<evidence type="ECO:0000256" key="8">
    <source>
        <dbReference type="ARBA" id="ARBA00048370"/>
    </source>
</evidence>
<dbReference type="InterPro" id="IPR011053">
    <property type="entry name" value="Single_hybrid_motif"/>
</dbReference>
<dbReference type="InterPro" id="IPR004167">
    <property type="entry name" value="PSBD"/>
</dbReference>
<keyword evidence="5 9" id="KW-0450">Lipoyl</keyword>
<feature type="domain" description="Lipoyl-binding" evidence="11">
    <location>
        <begin position="123"/>
        <end position="197"/>
    </location>
</feature>
<comment type="subunit">
    <text evidence="2 9">Forms a 24-polypeptide structural core with octahedral symmetry.</text>
</comment>
<evidence type="ECO:0000256" key="7">
    <source>
        <dbReference type="ARBA" id="ARBA00025211"/>
    </source>
</evidence>
<dbReference type="EMBL" id="CP054475">
    <property type="protein sequence ID" value="UXD88454.1"/>
    <property type="molecule type" value="Genomic_DNA"/>
</dbReference>
<dbReference type="InterPro" id="IPR023213">
    <property type="entry name" value="CAT-like_dom_sf"/>
</dbReference>
<proteinExistence type="inferred from homology"/>
<dbReference type="SUPFAM" id="SSF52777">
    <property type="entry name" value="CoA-dependent acyltransferases"/>
    <property type="match status" value="1"/>
</dbReference>
<dbReference type="PROSITE" id="PS51826">
    <property type="entry name" value="PSBD"/>
    <property type="match status" value="1"/>
</dbReference>
<dbReference type="Gene3D" id="2.40.50.100">
    <property type="match status" value="2"/>
</dbReference>
<dbReference type="InterPro" id="IPR000089">
    <property type="entry name" value="Biotin_lipoyl"/>
</dbReference>
<protein>
    <recommendedName>
        <fullName evidence="9">Acetyltransferase component of pyruvate dehydrogenase complex</fullName>
        <ecNumber evidence="9">2.3.1.12</ecNumber>
    </recommendedName>
</protein>
<evidence type="ECO:0000256" key="1">
    <source>
        <dbReference type="ARBA" id="ARBA00007317"/>
    </source>
</evidence>
<keyword evidence="14" id="KW-1185">Reference proteome</keyword>
<dbReference type="Proteomes" id="UP001065322">
    <property type="component" value="Chromosome"/>
</dbReference>
<comment type="similarity">
    <text evidence="1 9">Belongs to the 2-oxoacid dehydrogenase family.</text>
</comment>
<evidence type="ECO:0000256" key="6">
    <source>
        <dbReference type="ARBA" id="ARBA00023315"/>
    </source>
</evidence>
<dbReference type="Gene3D" id="3.30.559.10">
    <property type="entry name" value="Chloramphenicol acetyltransferase-like domain"/>
    <property type="match status" value="1"/>
</dbReference>
<comment type="cofactor">
    <cofactor evidence="9">
        <name>(R)-lipoate</name>
        <dbReference type="ChEBI" id="CHEBI:83088"/>
    </cofactor>
    <text evidence="9">Binds 2 lipoyl cofactors covalently.</text>
</comment>
<dbReference type="PROSITE" id="PS00189">
    <property type="entry name" value="LIPOYL"/>
    <property type="match status" value="2"/>
</dbReference>
<feature type="compositionally biased region" description="Basic and acidic residues" evidence="10">
    <location>
        <begin position="86"/>
        <end position="101"/>
    </location>
</feature>
<dbReference type="InterPro" id="IPR001078">
    <property type="entry name" value="2-oxoacid_DH_actylTfrase"/>
</dbReference>
<keyword evidence="6 9" id="KW-0012">Acyltransferase</keyword>
<dbReference type="Pfam" id="PF02817">
    <property type="entry name" value="E3_binding"/>
    <property type="match status" value="1"/>
</dbReference>
<evidence type="ECO:0000259" key="11">
    <source>
        <dbReference type="PROSITE" id="PS50968"/>
    </source>
</evidence>
<evidence type="ECO:0000256" key="10">
    <source>
        <dbReference type="SAM" id="MobiDB-lite"/>
    </source>
</evidence>
<dbReference type="CDD" id="cd06849">
    <property type="entry name" value="lipoyl_domain"/>
    <property type="match status" value="2"/>
</dbReference>
<feature type="domain" description="Lipoyl-binding" evidence="11">
    <location>
        <begin position="1"/>
        <end position="75"/>
    </location>
</feature>
<dbReference type="PANTHER" id="PTHR43178">
    <property type="entry name" value="DIHYDROLIPOAMIDE ACETYLTRANSFERASE COMPONENT OF PYRUVATE DEHYDROGENASE COMPLEX"/>
    <property type="match status" value="1"/>
</dbReference>
<reference evidence="14" key="1">
    <citation type="submission" date="2020-06" db="EMBL/GenBank/DDBJ databases">
        <title>Thalassolituus marinus alknpb1M-1, a hydrocarbon-degrading bacterium isolated from the deep-sea overlying water using an in-situ strategy from the South China Sea basin.</title>
        <authorList>
            <person name="Dong C."/>
            <person name="Chen Y."/>
            <person name="Shao Z."/>
        </authorList>
    </citation>
    <scope>NUCLEOTIDE SEQUENCE [LARGE SCALE GENOMIC DNA]</scope>
    <source>
        <strain evidence="14">alknpb1M-1</strain>
    </source>
</reference>
<feature type="domain" description="Peripheral subunit-binding (PSBD)" evidence="12">
    <location>
        <begin position="254"/>
        <end position="291"/>
    </location>
</feature>
<gene>
    <name evidence="13" type="primary">aceF</name>
    <name evidence="13" type="ORF">HUF19_13925</name>
</gene>
<evidence type="ECO:0000313" key="14">
    <source>
        <dbReference type="Proteomes" id="UP001065322"/>
    </source>
</evidence>
<evidence type="ECO:0000256" key="4">
    <source>
        <dbReference type="ARBA" id="ARBA00022737"/>
    </source>
</evidence>